<dbReference type="RefSeq" id="WP_146886725.1">
    <property type="nucleotide sequence ID" value="NZ_BJYG01000010.1"/>
</dbReference>
<dbReference type="PANTHER" id="PTHR46401">
    <property type="entry name" value="GLYCOSYLTRANSFERASE WBBK-RELATED"/>
    <property type="match status" value="1"/>
</dbReference>
<keyword evidence="1" id="KW-0808">Transferase</keyword>
<proteinExistence type="predicted"/>
<evidence type="ECO:0000256" key="1">
    <source>
        <dbReference type="ARBA" id="ARBA00022679"/>
    </source>
</evidence>
<dbReference type="OrthoDB" id="9790710at2"/>
<dbReference type="SUPFAM" id="SSF53756">
    <property type="entry name" value="UDP-Glycosyltransferase/glycogen phosphorylase"/>
    <property type="match status" value="1"/>
</dbReference>
<gene>
    <name evidence="3" type="ORF">AOE01nite_09990</name>
</gene>
<feature type="domain" description="Glycosyl transferase family 1" evidence="2">
    <location>
        <begin position="282"/>
        <end position="428"/>
    </location>
</feature>
<evidence type="ECO:0000313" key="4">
    <source>
        <dbReference type="Proteomes" id="UP000321746"/>
    </source>
</evidence>
<accession>A0A511XIK0</accession>
<dbReference type="CDD" id="cd03809">
    <property type="entry name" value="GT4_MtfB-like"/>
    <property type="match status" value="1"/>
</dbReference>
<sequence>MMTASPRFWIDVEDLFDYARGNARPSGIQRVGFEIYLAMQTQDDFRDRIGFLRHNAAGTDFVIVPWEEVRALYEKLIRGAEAAPVIETGGATQPEPGRLRRLALRLPTILRVPLGRFIVHQSQAVRDAAAMLHASGQVLRDAAREKEKQSGGQEFSPAPGDVLLSLGAPWSHASYARLFRKYRETHGMKTGLLIHDIIPLLWPEWCQPGLPRVFRRWLDGLLPECDRVFAVSHSTKRDLTAWAGRAAIPLRHPVDVIPMASGFAPVRTDDAAGRQIVQDLGRYVLVTGTMEARKNHTLLFRVWRRLILENPGRDIPKLVFAGSPGWLVDDLLQQIRNSNFLDSHLVLIRSPSDAVINTLLRNCLFTVFPSFYEGWGLPVTESLAHGRPCVISDRSSLPEAGQGLAESFDPDNATEALEKISRLIFDGDALAAAERRVAEGFKPVTWSGAARQILTTF</sequence>
<dbReference type="AlphaFoldDB" id="A0A511XIK0"/>
<evidence type="ECO:0000259" key="2">
    <source>
        <dbReference type="Pfam" id="PF00534"/>
    </source>
</evidence>
<organism evidence="3 4">
    <name type="scientific">Acetobacter oeni</name>
    <dbReference type="NCBI Taxonomy" id="304077"/>
    <lineage>
        <taxon>Bacteria</taxon>
        <taxon>Pseudomonadati</taxon>
        <taxon>Pseudomonadota</taxon>
        <taxon>Alphaproteobacteria</taxon>
        <taxon>Acetobacterales</taxon>
        <taxon>Acetobacteraceae</taxon>
        <taxon>Acetobacter</taxon>
    </lineage>
</organism>
<dbReference type="EMBL" id="BJYG01000010">
    <property type="protein sequence ID" value="GEN62775.1"/>
    <property type="molecule type" value="Genomic_DNA"/>
</dbReference>
<dbReference type="Pfam" id="PF00534">
    <property type="entry name" value="Glycos_transf_1"/>
    <property type="match status" value="1"/>
</dbReference>
<reference evidence="3 4" key="1">
    <citation type="submission" date="2019-07" db="EMBL/GenBank/DDBJ databases">
        <title>Whole genome shotgun sequence of Acetobacter oeni NBRC 105207.</title>
        <authorList>
            <person name="Hosoyama A."/>
            <person name="Uohara A."/>
            <person name="Ohji S."/>
            <person name="Ichikawa N."/>
        </authorList>
    </citation>
    <scope>NUCLEOTIDE SEQUENCE [LARGE SCALE GENOMIC DNA]</scope>
    <source>
        <strain evidence="3 4">NBRC 105207</strain>
    </source>
</reference>
<evidence type="ECO:0000313" key="3">
    <source>
        <dbReference type="EMBL" id="GEN62775.1"/>
    </source>
</evidence>
<name>A0A511XIK0_9PROT</name>
<protein>
    <recommendedName>
        <fullName evidence="2">Glycosyl transferase family 1 domain-containing protein</fullName>
    </recommendedName>
</protein>
<dbReference type="InterPro" id="IPR001296">
    <property type="entry name" value="Glyco_trans_1"/>
</dbReference>
<dbReference type="Gene3D" id="3.40.50.2000">
    <property type="entry name" value="Glycogen Phosphorylase B"/>
    <property type="match status" value="1"/>
</dbReference>
<dbReference type="GO" id="GO:0016757">
    <property type="term" value="F:glycosyltransferase activity"/>
    <property type="evidence" value="ECO:0007669"/>
    <property type="project" value="InterPro"/>
</dbReference>
<dbReference type="Proteomes" id="UP000321746">
    <property type="component" value="Unassembled WGS sequence"/>
</dbReference>
<comment type="caution">
    <text evidence="3">The sequence shown here is derived from an EMBL/GenBank/DDBJ whole genome shotgun (WGS) entry which is preliminary data.</text>
</comment>
<keyword evidence="4" id="KW-1185">Reference proteome</keyword>
<dbReference type="PANTHER" id="PTHR46401:SF2">
    <property type="entry name" value="GLYCOSYLTRANSFERASE WBBK-RELATED"/>
    <property type="match status" value="1"/>
</dbReference>